<keyword evidence="4" id="KW-1185">Reference proteome</keyword>
<feature type="coiled-coil region" evidence="1">
    <location>
        <begin position="359"/>
        <end position="404"/>
    </location>
</feature>
<accession>A0A8S4RKJ6</accession>
<evidence type="ECO:0000313" key="3">
    <source>
        <dbReference type="EMBL" id="CAH2236477.1"/>
    </source>
</evidence>
<organism evidence="3 4">
    <name type="scientific">Pararge aegeria aegeria</name>
    <dbReference type="NCBI Taxonomy" id="348720"/>
    <lineage>
        <taxon>Eukaryota</taxon>
        <taxon>Metazoa</taxon>
        <taxon>Ecdysozoa</taxon>
        <taxon>Arthropoda</taxon>
        <taxon>Hexapoda</taxon>
        <taxon>Insecta</taxon>
        <taxon>Pterygota</taxon>
        <taxon>Neoptera</taxon>
        <taxon>Endopterygota</taxon>
        <taxon>Lepidoptera</taxon>
        <taxon>Glossata</taxon>
        <taxon>Ditrysia</taxon>
        <taxon>Papilionoidea</taxon>
        <taxon>Nymphalidae</taxon>
        <taxon>Satyrinae</taxon>
        <taxon>Satyrini</taxon>
        <taxon>Parargina</taxon>
        <taxon>Pararge</taxon>
    </lineage>
</organism>
<dbReference type="OrthoDB" id="75801at2759"/>
<comment type="caution">
    <text evidence="3">The sequence shown here is derived from an EMBL/GenBank/DDBJ whole genome shotgun (WGS) entry which is preliminary data.</text>
</comment>
<sequence>MRSASYASAVYRPRRDVDPSGVSRFSCSEAMGVPSFWKGLVNQETRFQTQVATLTELAETRCSEAENARELIVACRKEIEEKDQQIEQLKCDLAAAYKEAEMVRQRSRSLEEELVAARKCSADLADELHRRIEEAVRQLRSELEDAISRRAELESRVQVLERDKERLECEKLQQEQKAKETLEAAEENTIKWRAAHEAARSQAAARAERMLADCEWKMRELEKRARDAEKEKKELTETVQQLKAAPPTPSHVAELQQLRGLASEQQRSVQSLTLQIQKVETREEALKLEVHRLKDLLEKQARIQKDKEEQHLHAIERLEQQHSEKVTALKAEHSEAVANASSARATLERAHAERTRTTLAQLRTEAEKDARNADRKLRELTTRFENLKEVLASKETQFERAIAEANSKADWDILQLRHLLDKADIAYANNIEAMNQRFEKEREQLISEWSEKVREVEEQASTAAAEAKKVLEATRMKLIAEKNEVMNKLRDKHQQEVDDQWEYFMSDKENCLERMKAECRQEGEEERLKREKELLEEIAELKSQIHSKDTDYDQLSTKAAACGRELAVTEQELREALAREKELREKRSEDATKIKQLGRANQEQVEHLTRKCACLRKLFDDMRARLAARERDFEQEARARDKELHQLRAEVARLTKILVEQSSPKLGARTRADGCETSSKEESFFCKVAPQACETQPNEPRRKGGTLRTPEPFRKRLTLPDLQPLPPEARRNNTVYENGRPRAKSVDLPAVQVPVRIRQLEMKNNTRT</sequence>
<dbReference type="AlphaFoldDB" id="A0A8S4RKJ6"/>
<feature type="coiled-coil region" evidence="1">
    <location>
        <begin position="428"/>
        <end position="473"/>
    </location>
</feature>
<reference evidence="3" key="1">
    <citation type="submission" date="2022-03" db="EMBL/GenBank/DDBJ databases">
        <authorList>
            <person name="Lindestad O."/>
        </authorList>
    </citation>
    <scope>NUCLEOTIDE SEQUENCE</scope>
</reference>
<dbReference type="Proteomes" id="UP000838756">
    <property type="component" value="Unassembled WGS sequence"/>
</dbReference>
<evidence type="ECO:0000313" key="4">
    <source>
        <dbReference type="Proteomes" id="UP000838756"/>
    </source>
</evidence>
<feature type="coiled-coil region" evidence="1">
    <location>
        <begin position="65"/>
        <end position="296"/>
    </location>
</feature>
<keyword evidence="1" id="KW-0175">Coiled coil</keyword>
<dbReference type="EMBL" id="CAKXAJ010025207">
    <property type="protein sequence ID" value="CAH2236477.1"/>
    <property type="molecule type" value="Genomic_DNA"/>
</dbReference>
<proteinExistence type="predicted"/>
<evidence type="ECO:0000256" key="1">
    <source>
        <dbReference type="SAM" id="Coils"/>
    </source>
</evidence>
<evidence type="ECO:0000256" key="2">
    <source>
        <dbReference type="SAM" id="MobiDB-lite"/>
    </source>
</evidence>
<name>A0A8S4RKJ6_9NEOP</name>
<feature type="coiled-coil region" evidence="1">
    <location>
        <begin position="521"/>
        <end position="586"/>
    </location>
</feature>
<gene>
    <name evidence="3" type="primary">jg20107</name>
    <name evidence="3" type="ORF">PAEG_LOCUS13852</name>
</gene>
<protein>
    <submittedName>
        <fullName evidence="3">Jg20107 protein</fullName>
    </submittedName>
</protein>
<feature type="region of interest" description="Disordered" evidence="2">
    <location>
        <begin position="693"/>
        <end position="742"/>
    </location>
</feature>